<dbReference type="Pfam" id="PF04740">
    <property type="entry name" value="LXG"/>
    <property type="match status" value="1"/>
</dbReference>
<dbReference type="EMBL" id="LCYN01000004">
    <property type="protein sequence ID" value="KKZ98784.1"/>
    <property type="molecule type" value="Genomic_DNA"/>
</dbReference>
<evidence type="ECO:0000313" key="3">
    <source>
        <dbReference type="EMBL" id="KKZ98784.1"/>
    </source>
</evidence>
<protein>
    <recommendedName>
        <fullName evidence="2">LXG domain-containing protein</fullName>
    </recommendedName>
</protein>
<dbReference type="PANTHER" id="PTHR34976:SF1">
    <property type="entry name" value="TOXIN BC_0920"/>
    <property type="match status" value="1"/>
</dbReference>
<evidence type="ECO:0000259" key="2">
    <source>
        <dbReference type="PROSITE" id="PS51756"/>
    </source>
</evidence>
<dbReference type="Pfam" id="PF18431">
    <property type="entry name" value="RNAse_A_bac"/>
    <property type="match status" value="1"/>
</dbReference>
<dbReference type="PATRIC" id="fig|1396.433.peg.2247"/>
<accession>A0A0G8CH39</accession>
<dbReference type="PROSITE" id="PS51756">
    <property type="entry name" value="LXG"/>
    <property type="match status" value="1"/>
</dbReference>
<evidence type="ECO:0000313" key="4">
    <source>
        <dbReference type="Proteomes" id="UP000035350"/>
    </source>
</evidence>
<comment type="caution">
    <text evidence="3">The sequence shown here is derived from an EMBL/GenBank/DDBJ whole genome shotgun (WGS) entry which is preliminary data.</text>
</comment>
<sequence>MSLNMYLGEVQSQTQSMNAVCTATIQGMEQAIQSIDAFTSDTVLQGQTYDSAKAFFAETFRPLAQGIIYLCEELIRQNDAFPSQFQSQVAQADVIEQEILEQIREIDRMKASMEAITQTMPIPGMDAMANLFTVMRKKLQEKLDHLYEFNQTSSNNYATAIQLATSIATGLAEVQSGKGFSPTSGTFSTQGLNMEWATSIQAIEEDRARKADNSIKDGEMCGRLEEKSPIRKAWDDKVDDVVKMFETVKKMWNGTVIGTGKAVEDEIKSMEALSNMDIGTFINVTYAILHLDETTKNMWHAFSSTVKRDIIDGDAESITQWTTYGLTQIGIGLILDRGLGRAGLVTKGAGGASTLAKGVTLVKELKQVSDILQPVKKDVSYAFSGGNNIRSKFDIPDFKQAEEKLSTHQFANSGGNTNTNAIKPGDTSPLAPGGGLIAHEAKPGQRRGGHLIKKHVEKTDAELLQRLQSDPRIPASSSFTNRAIAERVANEVLSNPQNIAKINRWLNNPNSRPTLPLRYNGNSILGRYVERGSNGALDVENAVIVLKKDNQGSFIITGYPEK</sequence>
<proteinExistence type="inferred from homology"/>
<dbReference type="Proteomes" id="UP000035350">
    <property type="component" value="Unassembled WGS sequence"/>
</dbReference>
<dbReference type="PANTHER" id="PTHR34976">
    <property type="entry name" value="RIBONUCLEASE YQCG-RELATED"/>
    <property type="match status" value="1"/>
</dbReference>
<dbReference type="InterPro" id="IPR051768">
    <property type="entry name" value="Bact_secretion_toxin"/>
</dbReference>
<name>A0A0G8CH39_9BACI</name>
<reference evidence="3 4" key="1">
    <citation type="journal article" date="2015" name="Genome Announc.">
        <title>Next-Generation Whole-Genome Sequencing of Eight Strains of Bacillus cereus, Isolated from Food.</title>
        <authorList>
            <person name="Krawczyk A.O."/>
            <person name="de Jong A."/>
            <person name="Eijlander R.T."/>
            <person name="Berendsen E.M."/>
            <person name="Holsappel S."/>
            <person name="Wells-Bennik M.H."/>
            <person name="Kuipers O.P."/>
        </authorList>
    </citation>
    <scope>NUCLEOTIDE SEQUENCE [LARGE SCALE GENOMIC DNA]</scope>
    <source>
        <strain evidence="3 4">B4147</strain>
    </source>
</reference>
<dbReference type="CDD" id="cd20684">
    <property type="entry name" value="CdiA-CT_Yk_RNaseA-like"/>
    <property type="match status" value="1"/>
</dbReference>
<dbReference type="InterPro" id="IPR041436">
    <property type="entry name" value="RNAse_A_bac"/>
</dbReference>
<gene>
    <name evidence="3" type="ORF">B4147_3367</name>
</gene>
<dbReference type="RefSeq" id="WP_046957670.1">
    <property type="nucleotide sequence ID" value="NZ_LCYN01000004.1"/>
</dbReference>
<comment type="similarity">
    <text evidence="1">In the N-terminal section; belongs to the LXG family.</text>
</comment>
<reference evidence="4" key="2">
    <citation type="submission" date="2015-04" db="EMBL/GenBank/DDBJ databases">
        <title>Draft Genome Sequences of Eight Spore-Forming Food Isolates of Bacillus cereus Genome sequencing.</title>
        <authorList>
            <person name="Krawcyk A.O."/>
            <person name="de Jong A."/>
            <person name="Eijlander R.T."/>
            <person name="Berendsen E.M."/>
            <person name="Holsappel S."/>
            <person name="Wells-Bennik M."/>
            <person name="Kuipers O.P."/>
        </authorList>
    </citation>
    <scope>NUCLEOTIDE SEQUENCE [LARGE SCALE GENOMIC DNA]</scope>
    <source>
        <strain evidence="4">B4147</strain>
    </source>
</reference>
<dbReference type="AlphaFoldDB" id="A0A0G8CH39"/>
<evidence type="ECO:0000256" key="1">
    <source>
        <dbReference type="ARBA" id="ARBA00034117"/>
    </source>
</evidence>
<dbReference type="InterPro" id="IPR006829">
    <property type="entry name" value="LXG_dom"/>
</dbReference>
<feature type="domain" description="LXG" evidence="2">
    <location>
        <begin position="1"/>
        <end position="217"/>
    </location>
</feature>
<organism evidence="3 4">
    <name type="scientific">Bacillus wiedmannii</name>
    <dbReference type="NCBI Taxonomy" id="1890302"/>
    <lineage>
        <taxon>Bacteria</taxon>
        <taxon>Bacillati</taxon>
        <taxon>Bacillota</taxon>
        <taxon>Bacilli</taxon>
        <taxon>Bacillales</taxon>
        <taxon>Bacillaceae</taxon>
        <taxon>Bacillus</taxon>
        <taxon>Bacillus cereus group</taxon>
    </lineage>
</organism>